<evidence type="ECO:0000259" key="3">
    <source>
        <dbReference type="Pfam" id="PF07995"/>
    </source>
</evidence>
<evidence type="ECO:0000313" key="4">
    <source>
        <dbReference type="EMBL" id="MBB0231013.1"/>
    </source>
</evidence>
<keyword evidence="5" id="KW-1185">Reference proteome</keyword>
<dbReference type="RefSeq" id="WP_182664975.1">
    <property type="nucleotide sequence ID" value="NZ_VKHS01000404.1"/>
</dbReference>
<gene>
    <name evidence="4" type="ORF">FOE67_16185</name>
</gene>
<dbReference type="InterPro" id="IPR012938">
    <property type="entry name" value="Glc/Sorbosone_DH"/>
</dbReference>
<feature type="domain" description="Glucose/Sorbosone dehydrogenase" evidence="3">
    <location>
        <begin position="106"/>
        <end position="273"/>
    </location>
</feature>
<protein>
    <recommendedName>
        <fullName evidence="3">Glucose/Sorbosone dehydrogenase domain-containing protein</fullName>
    </recommendedName>
</protein>
<evidence type="ECO:0000256" key="1">
    <source>
        <dbReference type="SAM" id="MobiDB-lite"/>
    </source>
</evidence>
<proteinExistence type="predicted"/>
<evidence type="ECO:0000256" key="2">
    <source>
        <dbReference type="SAM" id="SignalP"/>
    </source>
</evidence>
<dbReference type="Pfam" id="PF07995">
    <property type="entry name" value="GSDH"/>
    <property type="match status" value="1"/>
</dbReference>
<feature type="signal peptide" evidence="2">
    <location>
        <begin position="1"/>
        <end position="29"/>
    </location>
</feature>
<feature type="chain" id="PRO_5031439281" description="Glucose/Sorbosone dehydrogenase domain-containing protein" evidence="2">
    <location>
        <begin position="30"/>
        <end position="392"/>
    </location>
</feature>
<evidence type="ECO:0000313" key="5">
    <source>
        <dbReference type="Proteomes" id="UP000530234"/>
    </source>
</evidence>
<reference evidence="5" key="1">
    <citation type="submission" date="2019-10" db="EMBL/GenBank/DDBJ databases">
        <title>Streptomyces sp. nov., a novel actinobacterium isolated from alkaline environment.</title>
        <authorList>
            <person name="Golinska P."/>
        </authorList>
    </citation>
    <scope>NUCLEOTIDE SEQUENCE [LARGE SCALE GENOMIC DNA]</scope>
    <source>
        <strain evidence="5">DSM 42108</strain>
    </source>
</reference>
<feature type="compositionally biased region" description="Acidic residues" evidence="1">
    <location>
        <begin position="72"/>
        <end position="82"/>
    </location>
</feature>
<organism evidence="4 5">
    <name type="scientific">Streptomyces calidiresistens</name>
    <dbReference type="NCBI Taxonomy" id="1485586"/>
    <lineage>
        <taxon>Bacteria</taxon>
        <taxon>Bacillati</taxon>
        <taxon>Actinomycetota</taxon>
        <taxon>Actinomycetes</taxon>
        <taxon>Kitasatosporales</taxon>
        <taxon>Streptomycetaceae</taxon>
        <taxon>Streptomyces</taxon>
    </lineage>
</organism>
<keyword evidence="2" id="KW-0732">Signal</keyword>
<feature type="region of interest" description="Disordered" evidence="1">
    <location>
        <begin position="26"/>
        <end position="95"/>
    </location>
</feature>
<dbReference type="Proteomes" id="UP000530234">
    <property type="component" value="Unassembled WGS sequence"/>
</dbReference>
<dbReference type="Gene3D" id="2.120.10.30">
    <property type="entry name" value="TolB, C-terminal domain"/>
    <property type="match status" value="1"/>
</dbReference>
<comment type="caution">
    <text evidence="4">The sequence shown here is derived from an EMBL/GenBank/DDBJ whole genome shotgun (WGS) entry which is preliminary data.</text>
</comment>
<accession>A0A7W3T583</accession>
<dbReference type="InterPro" id="IPR011042">
    <property type="entry name" value="6-blade_b-propeller_TolB-like"/>
</dbReference>
<dbReference type="SUPFAM" id="SSF101898">
    <property type="entry name" value="NHL repeat"/>
    <property type="match status" value="1"/>
</dbReference>
<dbReference type="EMBL" id="VKHS01000404">
    <property type="protein sequence ID" value="MBB0231013.1"/>
    <property type="molecule type" value="Genomic_DNA"/>
</dbReference>
<name>A0A7W3T583_9ACTN</name>
<sequence>MGRGNRRGPGRLTASVLLAGLLVTPTACAGGPAADRAAQLAPGGPPAAPEDLLPDEVEGGDPTGPPDPGGPGEEEPEPEPEPTEPPPPPAQGSAEVVETVPLPGIEAPVGPAVLPDGDLLVGSRTTGTIHRVSPDTGDITEVGTVQAVEAGGAGGLLALTADETYVHAYYTTVSDVRIMRFGWDEQRPEGDQLTPGQRVLPGLPDTPGARAGRLFVTPDGDLYAGVGGADGSDGPVGTVMRFAGRGSAVSPETLSSGWETVDGLATDTLGRLWLTGRSEEGEALVVGVGTTDGGAPTGDEVLHRPGDEGSPEAMAYAEGSLWVVTEAGELLRLPLAGTRLHAEPEEFDLPGATTPVGLADGGEGNLWVLDAGPSGEPGGAGDRGRLLRLGIE</sequence>
<feature type="compositionally biased region" description="Low complexity" evidence="1">
    <location>
        <begin position="27"/>
        <end position="42"/>
    </location>
</feature>
<dbReference type="AlphaFoldDB" id="A0A7W3T583"/>